<dbReference type="STRING" id="366602.Caul_4801"/>
<dbReference type="HOGENOM" id="CLU_039809_0_0_5"/>
<evidence type="ECO:0000256" key="2">
    <source>
        <dbReference type="ARBA" id="ARBA00022692"/>
    </source>
</evidence>
<evidence type="ECO:0000256" key="5">
    <source>
        <dbReference type="SAM" id="MobiDB-lite"/>
    </source>
</evidence>
<proteinExistence type="predicted"/>
<reference evidence="8" key="1">
    <citation type="submission" date="2008-01" db="EMBL/GenBank/DDBJ databases">
        <title>Complete sequence of chromosome of Caulobacter sp. K31.</title>
        <authorList>
            <consortium name="US DOE Joint Genome Institute"/>
            <person name="Copeland A."/>
            <person name="Lucas S."/>
            <person name="Lapidus A."/>
            <person name="Barry K."/>
            <person name="Glavina del Rio T."/>
            <person name="Dalin E."/>
            <person name="Tice H."/>
            <person name="Pitluck S."/>
            <person name="Bruce D."/>
            <person name="Goodwin L."/>
            <person name="Thompson L.S."/>
            <person name="Brettin T."/>
            <person name="Detter J.C."/>
            <person name="Han C."/>
            <person name="Schmutz J."/>
            <person name="Larimer F."/>
            <person name="Land M."/>
            <person name="Hauser L."/>
            <person name="Kyrpides N."/>
            <person name="Kim E."/>
            <person name="Stephens C."/>
            <person name="Richardson P."/>
        </authorList>
    </citation>
    <scope>NUCLEOTIDE SEQUENCE [LARGE SCALE GENOMIC DNA]</scope>
    <source>
        <strain evidence="8">K31</strain>
    </source>
</reference>
<evidence type="ECO:0000256" key="4">
    <source>
        <dbReference type="ARBA" id="ARBA00023136"/>
    </source>
</evidence>
<dbReference type="PANTHER" id="PTHR37422">
    <property type="entry name" value="TEICHURONIC ACID BIOSYNTHESIS PROTEIN TUAE"/>
    <property type="match status" value="1"/>
</dbReference>
<dbReference type="Pfam" id="PF04932">
    <property type="entry name" value="Wzy_C"/>
    <property type="match status" value="1"/>
</dbReference>
<dbReference type="GO" id="GO:0016020">
    <property type="term" value="C:membrane"/>
    <property type="evidence" value="ECO:0007669"/>
    <property type="project" value="UniProtKB-SubCell"/>
</dbReference>
<evidence type="ECO:0000313" key="8">
    <source>
        <dbReference type="EMBL" id="ABZ73921.1"/>
    </source>
</evidence>
<feature type="region of interest" description="Disordered" evidence="5">
    <location>
        <begin position="413"/>
        <end position="440"/>
    </location>
</feature>
<organism evidence="8">
    <name type="scientific">Caulobacter sp. (strain K31)</name>
    <dbReference type="NCBI Taxonomy" id="366602"/>
    <lineage>
        <taxon>Bacteria</taxon>
        <taxon>Pseudomonadati</taxon>
        <taxon>Pseudomonadota</taxon>
        <taxon>Alphaproteobacteria</taxon>
        <taxon>Caulobacterales</taxon>
        <taxon>Caulobacteraceae</taxon>
        <taxon>Caulobacter</taxon>
    </lineage>
</organism>
<feature type="transmembrane region" description="Helical" evidence="6">
    <location>
        <begin position="208"/>
        <end position="226"/>
    </location>
</feature>
<feature type="transmembrane region" description="Helical" evidence="6">
    <location>
        <begin position="28"/>
        <end position="60"/>
    </location>
</feature>
<keyword evidence="2 6" id="KW-0812">Transmembrane</keyword>
<feature type="transmembrane region" description="Helical" evidence="6">
    <location>
        <begin position="72"/>
        <end position="90"/>
    </location>
</feature>
<dbReference type="AlphaFoldDB" id="B0T437"/>
<gene>
    <name evidence="8" type="ordered locus">Caul_4801</name>
</gene>
<feature type="domain" description="O-antigen ligase-related" evidence="7">
    <location>
        <begin position="193"/>
        <end position="344"/>
    </location>
</feature>
<dbReference type="PANTHER" id="PTHR37422:SF13">
    <property type="entry name" value="LIPOPOLYSACCHARIDE BIOSYNTHESIS PROTEIN PA4999-RELATED"/>
    <property type="match status" value="1"/>
</dbReference>
<dbReference type="InterPro" id="IPR051533">
    <property type="entry name" value="WaaL-like"/>
</dbReference>
<dbReference type="KEGG" id="cak:Caul_4801"/>
<evidence type="ECO:0000256" key="6">
    <source>
        <dbReference type="SAM" id="Phobius"/>
    </source>
</evidence>
<dbReference type="InterPro" id="IPR007016">
    <property type="entry name" value="O-antigen_ligase-rel_domated"/>
</dbReference>
<keyword evidence="4 6" id="KW-0472">Membrane</keyword>
<sequence length="440" mass="47517">MRLSANSREDRRAASAGIPDDDGSRVDWWLLFLLQCITIPQTFYTPGLIASTAVSLIMVARRPAQSLSAIGRYWPTYALVLLALASVFWSEQPDKTLRTGISALLFAFSAIVFATRVGITRAVSALFLASFVMAIIQLAVHRTGNAVEGLVPIGLMGAKNGFSFFGQQLLLLCLAMALDGNQPKPLRLLSLPATLIALYILAATHSAGGMVSAAIGSAILIAMVVIGKAPPRMRALCLVALVVVCAPLAASHQEVETAASDFSQDVLKKDTTLTGRAYLWYRAQPIIGQKPVLGHGFQAFWTQGNEDAEGLWNWAKNKSRAGFNFHNTYIEMQVDLGMVGLIGLIGMLAITVLLSAAAWLTAPNVSLAWMFAAMVALLSRTPTESMISSILPQIATWLVYAWVGLKHHSPAPLATERTATRERRQHQRGATRGPVPGRTR</sequence>
<evidence type="ECO:0000256" key="3">
    <source>
        <dbReference type="ARBA" id="ARBA00022989"/>
    </source>
</evidence>
<feature type="transmembrane region" description="Helical" evidence="6">
    <location>
        <begin position="185"/>
        <end position="202"/>
    </location>
</feature>
<keyword evidence="3 6" id="KW-1133">Transmembrane helix</keyword>
<comment type="subcellular location">
    <subcellularLocation>
        <location evidence="1">Membrane</location>
        <topology evidence="1">Multi-pass membrane protein</topology>
    </subcellularLocation>
</comment>
<dbReference type="eggNOG" id="COG3307">
    <property type="taxonomic scope" value="Bacteria"/>
</dbReference>
<feature type="transmembrane region" description="Helical" evidence="6">
    <location>
        <begin position="122"/>
        <end position="140"/>
    </location>
</feature>
<feature type="transmembrane region" description="Helical" evidence="6">
    <location>
        <begin position="96"/>
        <end position="115"/>
    </location>
</feature>
<evidence type="ECO:0000256" key="1">
    <source>
        <dbReference type="ARBA" id="ARBA00004141"/>
    </source>
</evidence>
<accession>B0T437</accession>
<dbReference type="EMBL" id="CP000927">
    <property type="protein sequence ID" value="ABZ73921.1"/>
    <property type="molecule type" value="Genomic_DNA"/>
</dbReference>
<feature type="transmembrane region" description="Helical" evidence="6">
    <location>
        <begin position="160"/>
        <end position="178"/>
    </location>
</feature>
<dbReference type="OrthoDB" id="4391260at2"/>
<evidence type="ECO:0000259" key="7">
    <source>
        <dbReference type="Pfam" id="PF04932"/>
    </source>
</evidence>
<name>B0T437_CAUSK</name>
<feature type="transmembrane region" description="Helical" evidence="6">
    <location>
        <begin position="336"/>
        <end position="360"/>
    </location>
</feature>
<protein>
    <submittedName>
        <fullName evidence="8">O-antigen polymerase</fullName>
    </submittedName>
</protein>